<evidence type="ECO:0000313" key="3">
    <source>
        <dbReference type="Proteomes" id="UP000054893"/>
    </source>
</evidence>
<keyword evidence="1" id="KW-1133">Transmembrane helix</keyword>
<protein>
    <submittedName>
        <fullName evidence="2">Glycerol kinase</fullName>
    </submittedName>
</protein>
<gene>
    <name evidence="2" type="ORF">AWB64_02708</name>
</gene>
<dbReference type="GO" id="GO:0016301">
    <property type="term" value="F:kinase activity"/>
    <property type="evidence" value="ECO:0007669"/>
    <property type="project" value="UniProtKB-KW"/>
</dbReference>
<accession>A0A158GEK7</accession>
<dbReference type="InterPro" id="IPR021344">
    <property type="entry name" value="DUF2970"/>
</dbReference>
<proteinExistence type="predicted"/>
<keyword evidence="2" id="KW-0418">Kinase</keyword>
<sequence>MAFLRMLRIVLWSFFGVRKSASHQADMAAIKLPLLPVVAIGLAGGFGALLFCLARLATTVAH</sequence>
<dbReference type="RefSeq" id="WP_060819581.1">
    <property type="nucleotide sequence ID" value="NZ_FCOC02000006.1"/>
</dbReference>
<keyword evidence="1" id="KW-0472">Membrane</keyword>
<dbReference type="OrthoDB" id="8657357at2"/>
<dbReference type="Proteomes" id="UP000054893">
    <property type="component" value="Unassembled WGS sequence"/>
</dbReference>
<feature type="transmembrane region" description="Helical" evidence="1">
    <location>
        <begin position="34"/>
        <end position="57"/>
    </location>
</feature>
<organism evidence="2 3">
    <name type="scientific">Caballeronia sordidicola</name>
    <name type="common">Burkholderia sordidicola</name>
    <dbReference type="NCBI Taxonomy" id="196367"/>
    <lineage>
        <taxon>Bacteria</taxon>
        <taxon>Pseudomonadati</taxon>
        <taxon>Pseudomonadota</taxon>
        <taxon>Betaproteobacteria</taxon>
        <taxon>Burkholderiales</taxon>
        <taxon>Burkholderiaceae</taxon>
        <taxon>Caballeronia</taxon>
    </lineage>
</organism>
<name>A0A158GEK7_CABSO</name>
<dbReference type="EMBL" id="FCOC02000006">
    <property type="protein sequence ID" value="SAL30555.1"/>
    <property type="molecule type" value="Genomic_DNA"/>
</dbReference>
<evidence type="ECO:0000313" key="2">
    <source>
        <dbReference type="EMBL" id="SAL30555.1"/>
    </source>
</evidence>
<keyword evidence="2" id="KW-0808">Transferase</keyword>
<keyword evidence="1" id="KW-0812">Transmembrane</keyword>
<evidence type="ECO:0000256" key="1">
    <source>
        <dbReference type="SAM" id="Phobius"/>
    </source>
</evidence>
<dbReference type="Pfam" id="PF11174">
    <property type="entry name" value="DUF2970"/>
    <property type="match status" value="1"/>
</dbReference>
<reference evidence="2 3" key="1">
    <citation type="submission" date="2016-01" db="EMBL/GenBank/DDBJ databases">
        <authorList>
            <person name="Oliw E.H."/>
        </authorList>
    </citation>
    <scope>NUCLEOTIDE SEQUENCE [LARGE SCALE GENOMIC DNA]</scope>
    <source>
        <strain evidence="2">LMG 22029</strain>
    </source>
</reference>
<dbReference type="AlphaFoldDB" id="A0A158GEK7"/>